<dbReference type="AlphaFoldDB" id="A0A8C8ZFD6"/>
<evidence type="ECO:0000313" key="1">
    <source>
        <dbReference type="Ensembl" id="ENSPSMP00000015118.1"/>
    </source>
</evidence>
<accession>A0A8C8ZFD6</accession>
<reference evidence="1" key="1">
    <citation type="submission" date="2025-08" db="UniProtKB">
        <authorList>
            <consortium name="Ensembl"/>
        </authorList>
    </citation>
    <scope>IDENTIFICATION</scope>
</reference>
<keyword evidence="2" id="KW-1185">Reference proteome</keyword>
<sequence length="86" mass="9755">EGIRVDWHGFSQLWVGERCSGPARWPSTYFFFFFFLRHNLALLPGLECHGISLAHSNLKLLVSFCCLSHPAFTLVALENSYSHTGL</sequence>
<dbReference type="Ensembl" id="ENSPSMT00000017541.1">
    <property type="protein sequence ID" value="ENSPSMP00000015118.1"/>
    <property type="gene ID" value="ENSPSMG00000010800.1"/>
</dbReference>
<dbReference type="Proteomes" id="UP000694414">
    <property type="component" value="Unplaced"/>
</dbReference>
<organism evidence="1 2">
    <name type="scientific">Prolemur simus</name>
    <name type="common">Greater bamboo lemur</name>
    <name type="synonym">Hapalemur simus</name>
    <dbReference type="NCBI Taxonomy" id="1328070"/>
    <lineage>
        <taxon>Eukaryota</taxon>
        <taxon>Metazoa</taxon>
        <taxon>Chordata</taxon>
        <taxon>Craniata</taxon>
        <taxon>Vertebrata</taxon>
        <taxon>Euteleostomi</taxon>
        <taxon>Mammalia</taxon>
        <taxon>Eutheria</taxon>
        <taxon>Euarchontoglires</taxon>
        <taxon>Primates</taxon>
        <taxon>Strepsirrhini</taxon>
        <taxon>Lemuriformes</taxon>
        <taxon>Lemuridae</taxon>
        <taxon>Prolemur</taxon>
    </lineage>
</organism>
<protein>
    <submittedName>
        <fullName evidence="1">Uncharacterized protein</fullName>
    </submittedName>
</protein>
<name>A0A8C8ZFD6_PROSS</name>
<evidence type="ECO:0000313" key="2">
    <source>
        <dbReference type="Proteomes" id="UP000694414"/>
    </source>
</evidence>
<proteinExistence type="predicted"/>
<reference evidence="1" key="2">
    <citation type="submission" date="2025-09" db="UniProtKB">
        <authorList>
            <consortium name="Ensembl"/>
        </authorList>
    </citation>
    <scope>IDENTIFICATION</scope>
</reference>